<reference evidence="2" key="1">
    <citation type="submission" date="2022-10" db="EMBL/GenBank/DDBJ databases">
        <title>Tapping the CABI collections for fungal endophytes: first genome assemblies for Collariella, Neodidymelliopsis, Ascochyta clinopodiicola, Didymella pomorum, Didymosphaeria variabile, Neocosmospora piperis and Neocucurbitaria cava.</title>
        <authorList>
            <person name="Hill R."/>
        </authorList>
    </citation>
    <scope>NUCLEOTIDE SEQUENCE</scope>
    <source>
        <strain evidence="2">IMI 356814</strain>
    </source>
</reference>
<name>A0A9W9CLJ1_9PLEO</name>
<dbReference type="OrthoDB" id="5275938at2759"/>
<comment type="caution">
    <text evidence="2">The sequence shown here is derived from an EMBL/GenBank/DDBJ whole genome shotgun (WGS) entry which is preliminary data.</text>
</comment>
<proteinExistence type="predicted"/>
<evidence type="ECO:0000313" key="3">
    <source>
        <dbReference type="Proteomes" id="UP001140560"/>
    </source>
</evidence>
<protein>
    <submittedName>
        <fullName evidence="2">Uncharacterized protein</fullName>
    </submittedName>
</protein>
<keyword evidence="3" id="KW-1185">Reference proteome</keyword>
<accession>A0A9W9CLJ1</accession>
<organism evidence="2 3">
    <name type="scientific">Neocucurbitaria cava</name>
    <dbReference type="NCBI Taxonomy" id="798079"/>
    <lineage>
        <taxon>Eukaryota</taxon>
        <taxon>Fungi</taxon>
        <taxon>Dikarya</taxon>
        <taxon>Ascomycota</taxon>
        <taxon>Pezizomycotina</taxon>
        <taxon>Dothideomycetes</taxon>
        <taxon>Pleosporomycetidae</taxon>
        <taxon>Pleosporales</taxon>
        <taxon>Pleosporineae</taxon>
        <taxon>Cucurbitariaceae</taxon>
        <taxon>Neocucurbitaria</taxon>
    </lineage>
</organism>
<feature type="region of interest" description="Disordered" evidence="1">
    <location>
        <begin position="1"/>
        <end position="20"/>
    </location>
</feature>
<dbReference type="AlphaFoldDB" id="A0A9W9CLJ1"/>
<evidence type="ECO:0000256" key="1">
    <source>
        <dbReference type="SAM" id="MobiDB-lite"/>
    </source>
</evidence>
<dbReference type="Proteomes" id="UP001140560">
    <property type="component" value="Unassembled WGS sequence"/>
</dbReference>
<dbReference type="EMBL" id="JAPEUY010000010">
    <property type="protein sequence ID" value="KAJ4368895.1"/>
    <property type="molecule type" value="Genomic_DNA"/>
</dbReference>
<sequence length="211" mass="24336">MPFAKHAKRPTASASSPGQEEYMCLDPEDFLVLIVSREDSPTGLVHFIVDRSHVVALSQTWREIVERRSSRNWLGSITTTPIVLPDDDVDIIRLIMWIVYRQFHKLPEGLTVDELVRLGKAVGRYNVRHILIPHLSKWLSRYRRPGKCKPGHEEWLYVAFQFGLEKDYMDLADHLVLSCQINEENRLLNERGPIPWGTFPPLALGQSSRLL</sequence>
<gene>
    <name evidence="2" type="ORF">N0V83_005977</name>
</gene>
<evidence type="ECO:0000313" key="2">
    <source>
        <dbReference type="EMBL" id="KAJ4368895.1"/>
    </source>
</evidence>